<dbReference type="PROSITE" id="PS51257">
    <property type="entry name" value="PROKAR_LIPOPROTEIN"/>
    <property type="match status" value="1"/>
</dbReference>
<evidence type="ECO:0008006" key="3">
    <source>
        <dbReference type="Google" id="ProtNLM"/>
    </source>
</evidence>
<keyword evidence="2" id="KW-1185">Reference proteome</keyword>
<reference evidence="1" key="1">
    <citation type="submission" date="2015-02" db="EMBL/GenBank/DDBJ databases">
        <title>Genome Assembly of Bacillaceae bacterium MTCC 8252.</title>
        <authorList>
            <person name="Verma A."/>
            <person name="Khatri I."/>
            <person name="Mual P."/>
            <person name="Subramanian S."/>
            <person name="Krishnamurthi S."/>
        </authorList>
    </citation>
    <scope>NUCLEOTIDE SEQUENCE [LARGE SCALE GENOMIC DNA]</scope>
    <source>
        <strain evidence="1">MTCC 8252</strain>
    </source>
</reference>
<sequence length="150" mass="17281">MKAVVYILAILFLVGCKMPDDGPDSRLALIKTTNPEPIQIEKDGASVEGIRNEVNQVDEIYDAAVIKGDHNTLVAYKVRHLDRFRMKSIEKELKKHLEGKYKDETFVVSSDYKIFLEAVRLREDIDSGKINDKQADKRLHQLIRLKKERT</sequence>
<name>A0A0F5I648_BACTR</name>
<accession>A0A0F5I648</accession>
<evidence type="ECO:0000313" key="2">
    <source>
        <dbReference type="Proteomes" id="UP000031563"/>
    </source>
</evidence>
<comment type="caution">
    <text evidence="1">The sequence shown here is derived from an EMBL/GenBank/DDBJ whole genome shotgun (WGS) entry which is preliminary data.</text>
</comment>
<accession>A0A0F5HXJ5</accession>
<gene>
    <name evidence="1" type="ORF">QY95_01329</name>
</gene>
<dbReference type="EMBL" id="JWIR02000027">
    <property type="protein sequence ID" value="KKB40755.1"/>
    <property type="molecule type" value="Genomic_DNA"/>
</dbReference>
<dbReference type="Proteomes" id="UP000031563">
    <property type="component" value="Unassembled WGS sequence"/>
</dbReference>
<organism evidence="1 2">
    <name type="scientific">Bacillus thermotolerans</name>
    <name type="common">Quasibacillus thermotolerans</name>
    <dbReference type="NCBI Taxonomy" id="1221996"/>
    <lineage>
        <taxon>Bacteria</taxon>
        <taxon>Bacillati</taxon>
        <taxon>Bacillota</taxon>
        <taxon>Bacilli</taxon>
        <taxon>Bacillales</taxon>
        <taxon>Bacillaceae</taxon>
        <taxon>Bacillus</taxon>
    </lineage>
</organism>
<protein>
    <recommendedName>
        <fullName evidence="3">Sporulation protein</fullName>
    </recommendedName>
</protein>
<proteinExistence type="predicted"/>
<dbReference type="AlphaFoldDB" id="A0A0F5I648"/>
<dbReference type="STRING" id="1221996.QY95_01329"/>
<dbReference type="OrthoDB" id="2969307at2"/>
<evidence type="ECO:0000313" key="1">
    <source>
        <dbReference type="EMBL" id="KKB40755.1"/>
    </source>
</evidence>
<dbReference type="RefSeq" id="WP_039233400.1">
    <property type="nucleotide sequence ID" value="NZ_JWIQ02000034.1"/>
</dbReference>